<keyword evidence="2" id="KW-0812">Transmembrane</keyword>
<gene>
    <name evidence="3" type="ORF">BG006_008648</name>
</gene>
<evidence type="ECO:0000256" key="1">
    <source>
        <dbReference type="SAM" id="Coils"/>
    </source>
</evidence>
<accession>A0A9P5SG56</accession>
<dbReference type="AlphaFoldDB" id="A0A9P5SG56"/>
<dbReference type="EMBL" id="JAAAUY010000596">
    <property type="protein sequence ID" value="KAF9328106.1"/>
    <property type="molecule type" value="Genomic_DNA"/>
</dbReference>
<keyword evidence="2" id="KW-1133">Transmembrane helix</keyword>
<protein>
    <submittedName>
        <fullName evidence="3">Uncharacterized protein</fullName>
    </submittedName>
</protein>
<evidence type="ECO:0000313" key="4">
    <source>
        <dbReference type="Proteomes" id="UP000696485"/>
    </source>
</evidence>
<proteinExistence type="predicted"/>
<feature type="coiled-coil region" evidence="1">
    <location>
        <begin position="40"/>
        <end position="98"/>
    </location>
</feature>
<reference evidence="3" key="1">
    <citation type="journal article" date="2020" name="Fungal Divers.">
        <title>Resolving the Mortierellaceae phylogeny through synthesis of multi-gene phylogenetics and phylogenomics.</title>
        <authorList>
            <person name="Vandepol N."/>
            <person name="Liber J."/>
            <person name="Desiro A."/>
            <person name="Na H."/>
            <person name="Kennedy M."/>
            <person name="Barry K."/>
            <person name="Grigoriev I.V."/>
            <person name="Miller A.N."/>
            <person name="O'Donnell K."/>
            <person name="Stajich J.E."/>
            <person name="Bonito G."/>
        </authorList>
    </citation>
    <scope>NUCLEOTIDE SEQUENCE</scope>
    <source>
        <strain evidence="3">NVP1</strain>
    </source>
</reference>
<keyword evidence="4" id="KW-1185">Reference proteome</keyword>
<evidence type="ECO:0000256" key="2">
    <source>
        <dbReference type="SAM" id="Phobius"/>
    </source>
</evidence>
<evidence type="ECO:0000313" key="3">
    <source>
        <dbReference type="EMBL" id="KAF9328106.1"/>
    </source>
</evidence>
<keyword evidence="2" id="KW-0472">Membrane</keyword>
<sequence>MATYVESYILPDQDSTFIAPVVGVLVLVSFVFLFGGGNEYQAREKARKKREAELKRQREEEQRQIQQLQFHIAFDKNNPEIRRQIDKALQEASQVNKNPAAPVLTSALSPTARIAVLPSRVDGSASAPQPVEEEYMSGIKFSSHPRPNVTTIINGD</sequence>
<keyword evidence="1" id="KW-0175">Coiled coil</keyword>
<feature type="transmembrane region" description="Helical" evidence="2">
    <location>
        <begin position="17"/>
        <end position="40"/>
    </location>
</feature>
<organism evidence="3 4">
    <name type="scientific">Podila minutissima</name>
    <dbReference type="NCBI Taxonomy" id="64525"/>
    <lineage>
        <taxon>Eukaryota</taxon>
        <taxon>Fungi</taxon>
        <taxon>Fungi incertae sedis</taxon>
        <taxon>Mucoromycota</taxon>
        <taxon>Mortierellomycotina</taxon>
        <taxon>Mortierellomycetes</taxon>
        <taxon>Mortierellales</taxon>
        <taxon>Mortierellaceae</taxon>
        <taxon>Podila</taxon>
    </lineage>
</organism>
<comment type="caution">
    <text evidence="3">The sequence shown here is derived from an EMBL/GenBank/DDBJ whole genome shotgun (WGS) entry which is preliminary data.</text>
</comment>
<dbReference type="Proteomes" id="UP000696485">
    <property type="component" value="Unassembled WGS sequence"/>
</dbReference>
<name>A0A9P5SG56_9FUNG</name>